<dbReference type="AlphaFoldDB" id="A0A5C2SFI1"/>
<evidence type="ECO:0000256" key="7">
    <source>
        <dbReference type="ARBA" id="ARBA00035399"/>
    </source>
</evidence>
<evidence type="ECO:0000313" key="10">
    <source>
        <dbReference type="Proteomes" id="UP000313359"/>
    </source>
</evidence>
<evidence type="ECO:0000256" key="6">
    <source>
        <dbReference type="ARBA" id="ARBA00035289"/>
    </source>
</evidence>
<keyword evidence="5" id="KW-0687">Ribonucleoprotein</keyword>
<evidence type="ECO:0000256" key="3">
    <source>
        <dbReference type="ARBA" id="ARBA00022980"/>
    </source>
</evidence>
<name>A0A5C2SFI1_9APHY</name>
<dbReference type="Pfam" id="PF06984">
    <property type="entry name" value="MRP-L47"/>
    <property type="match status" value="1"/>
</dbReference>
<evidence type="ECO:0000256" key="4">
    <source>
        <dbReference type="ARBA" id="ARBA00023128"/>
    </source>
</evidence>
<evidence type="ECO:0000256" key="1">
    <source>
        <dbReference type="ARBA" id="ARBA00004173"/>
    </source>
</evidence>
<dbReference type="EMBL" id="ML122259">
    <property type="protein sequence ID" value="RPD62421.1"/>
    <property type="molecule type" value="Genomic_DNA"/>
</dbReference>
<keyword evidence="4" id="KW-0496">Mitochondrion</keyword>
<organism evidence="9 10">
    <name type="scientific">Lentinus tigrinus ALCF2SS1-6</name>
    <dbReference type="NCBI Taxonomy" id="1328759"/>
    <lineage>
        <taxon>Eukaryota</taxon>
        <taxon>Fungi</taxon>
        <taxon>Dikarya</taxon>
        <taxon>Basidiomycota</taxon>
        <taxon>Agaricomycotina</taxon>
        <taxon>Agaricomycetes</taxon>
        <taxon>Polyporales</taxon>
        <taxon>Polyporaceae</taxon>
        <taxon>Lentinus</taxon>
    </lineage>
</organism>
<dbReference type="GO" id="GO:0005762">
    <property type="term" value="C:mitochondrial large ribosomal subunit"/>
    <property type="evidence" value="ECO:0007669"/>
    <property type="project" value="TreeGrafter"/>
</dbReference>
<dbReference type="STRING" id="1328759.A0A5C2SFI1"/>
<protein>
    <recommendedName>
        <fullName evidence="6">Large ribosomal subunit protein uL29m</fullName>
    </recommendedName>
    <alternativeName>
        <fullName evidence="7">54S ribosomal protein L4, mitochondrial</fullName>
    </alternativeName>
</protein>
<evidence type="ECO:0000256" key="8">
    <source>
        <dbReference type="SAM" id="Coils"/>
    </source>
</evidence>
<keyword evidence="8" id="KW-0175">Coiled coil</keyword>
<comment type="subcellular location">
    <subcellularLocation>
        <location evidence="1">Mitochondrion</location>
    </subcellularLocation>
</comment>
<dbReference type="SUPFAM" id="SSF46561">
    <property type="entry name" value="Ribosomal protein L29 (L29p)"/>
    <property type="match status" value="1"/>
</dbReference>
<dbReference type="PANTHER" id="PTHR21183">
    <property type="entry name" value="RIBOSOMAL PROTEIN L47, MITOCHONDRIAL-RELATED"/>
    <property type="match status" value="1"/>
</dbReference>
<dbReference type="InterPro" id="IPR010729">
    <property type="entry name" value="Ribosomal_uL29_mit"/>
</dbReference>
<accession>A0A5C2SFI1</accession>
<dbReference type="Proteomes" id="UP000313359">
    <property type="component" value="Unassembled WGS sequence"/>
</dbReference>
<evidence type="ECO:0000313" key="9">
    <source>
        <dbReference type="EMBL" id="RPD62421.1"/>
    </source>
</evidence>
<dbReference type="Gene3D" id="6.10.330.20">
    <property type="match status" value="1"/>
</dbReference>
<evidence type="ECO:0000256" key="5">
    <source>
        <dbReference type="ARBA" id="ARBA00023274"/>
    </source>
</evidence>
<reference evidence="9" key="1">
    <citation type="journal article" date="2018" name="Genome Biol. Evol.">
        <title>Genomics and development of Lentinus tigrinus, a white-rot wood-decaying mushroom with dimorphic fruiting bodies.</title>
        <authorList>
            <person name="Wu B."/>
            <person name="Xu Z."/>
            <person name="Knudson A."/>
            <person name="Carlson A."/>
            <person name="Chen N."/>
            <person name="Kovaka S."/>
            <person name="LaButti K."/>
            <person name="Lipzen A."/>
            <person name="Pennachio C."/>
            <person name="Riley R."/>
            <person name="Schakwitz W."/>
            <person name="Umezawa K."/>
            <person name="Ohm R.A."/>
            <person name="Grigoriev I.V."/>
            <person name="Nagy L.G."/>
            <person name="Gibbons J."/>
            <person name="Hibbett D."/>
        </authorList>
    </citation>
    <scope>NUCLEOTIDE SEQUENCE [LARGE SCALE GENOMIC DNA]</scope>
    <source>
        <strain evidence="9">ALCF2SS1-6</strain>
    </source>
</reference>
<sequence length="232" mass="26138">MRSALSSRAGRAVCAATIRGRQLATHATTTPAVTYAENASLRAGREGALRPHLGIEVNPNHGLWGFFRRQEKDGKVTHETVEPIDVVHDKSGRAWTAAELRRKSFKDLHTLWYVVLRERNLLATQQAEGRRLGANEQALGLWDKAYRCRKTMARIKYVINERRLAYEGAMQIHNEKRDELLQLADVERAMEEAKAAEAARKEEKAKRRQGGVEDVVSQSLFETVPEAVAQKA</sequence>
<dbReference type="GO" id="GO:0003735">
    <property type="term" value="F:structural constituent of ribosome"/>
    <property type="evidence" value="ECO:0007669"/>
    <property type="project" value="InterPro"/>
</dbReference>
<feature type="coiled-coil region" evidence="8">
    <location>
        <begin position="176"/>
        <end position="208"/>
    </location>
</feature>
<dbReference type="PANTHER" id="PTHR21183:SF18">
    <property type="entry name" value="LARGE RIBOSOMAL SUBUNIT PROTEIN UL29M"/>
    <property type="match status" value="1"/>
</dbReference>
<dbReference type="OrthoDB" id="270763at2759"/>
<dbReference type="InterPro" id="IPR036049">
    <property type="entry name" value="Ribosomal_uL29_sf"/>
</dbReference>
<keyword evidence="3" id="KW-0689">Ribosomal protein</keyword>
<keyword evidence="10" id="KW-1185">Reference proteome</keyword>
<gene>
    <name evidence="9" type="ORF">L227DRAFT_544969</name>
</gene>
<evidence type="ECO:0000256" key="2">
    <source>
        <dbReference type="ARBA" id="ARBA00009254"/>
    </source>
</evidence>
<dbReference type="InterPro" id="IPR038340">
    <property type="entry name" value="MRP-L47_sf"/>
</dbReference>
<comment type="similarity">
    <text evidence="2">Belongs to the universal ribosomal protein uL29 family.</text>
</comment>
<dbReference type="GO" id="GO:0032543">
    <property type="term" value="P:mitochondrial translation"/>
    <property type="evidence" value="ECO:0007669"/>
    <property type="project" value="TreeGrafter"/>
</dbReference>
<proteinExistence type="inferred from homology"/>